<feature type="domain" description="Galactofuranosyltransferase-2 C-terminal" evidence="7">
    <location>
        <begin position="465"/>
        <end position="658"/>
    </location>
</feature>
<evidence type="ECO:0000259" key="7">
    <source>
        <dbReference type="Pfam" id="PF19320"/>
    </source>
</evidence>
<reference evidence="8 9" key="1">
    <citation type="submission" date="2016-12" db="EMBL/GenBank/DDBJ databases">
        <title>Draft genome of Tersicoccus phoenicis 1P05MA.</title>
        <authorList>
            <person name="Nakajima Y."/>
            <person name="Yoshizawa S."/>
            <person name="Nakamura K."/>
            <person name="Ogura Y."/>
            <person name="Hayashi T."/>
            <person name="Kogure K."/>
        </authorList>
    </citation>
    <scope>NUCLEOTIDE SEQUENCE [LARGE SCALE GENOMIC DNA]</scope>
    <source>
        <strain evidence="8 9">1p05MA</strain>
    </source>
</reference>
<name>A0A1R1LHT0_9MICC</name>
<proteinExistence type="inferred from homology"/>
<evidence type="ECO:0000256" key="1">
    <source>
        <dbReference type="ARBA" id="ARBA00004776"/>
    </source>
</evidence>
<evidence type="ECO:0000313" key="8">
    <source>
        <dbReference type="EMBL" id="OMH27098.1"/>
    </source>
</evidence>
<comment type="similarity">
    <text evidence="2">Belongs to the glycosyltransferase 2 family.</text>
</comment>
<dbReference type="Gene3D" id="3.90.550.60">
    <property type="match status" value="1"/>
</dbReference>
<evidence type="ECO:0000256" key="3">
    <source>
        <dbReference type="ARBA" id="ARBA00022676"/>
    </source>
</evidence>
<dbReference type="Proteomes" id="UP000187085">
    <property type="component" value="Unassembled WGS sequence"/>
</dbReference>
<feature type="compositionally biased region" description="Low complexity" evidence="5">
    <location>
        <begin position="45"/>
        <end position="62"/>
    </location>
</feature>
<feature type="domain" description="Galactofuranosyltransferase GlfT2 N-terminal" evidence="6">
    <location>
        <begin position="67"/>
        <end position="183"/>
    </location>
</feature>
<dbReference type="SUPFAM" id="SSF53448">
    <property type="entry name" value="Nucleotide-diphospho-sugar transferases"/>
    <property type="match status" value="1"/>
</dbReference>
<accession>A0A1R1LHT0</accession>
<sequence length="672" mass="75318">MSGRDRNWHVVHHVVFPTDSDTDTLPLFVDFNAQRHAAVTSLRPTEATENEPAAENAPAEGAVAAQTNQLRSELLSGERSIHIPAHTRISMGTYFNAFPASYWRAYSSVDTVRLTVSTTGPCKVLVYRSTARGTSNRVVTLEMTGSAQFTDLPLAAFGDGGWYWFDVVTADTAVELAFAEWSVPEPDGYVPGTVSVAITTYNRPDFCVRNLKALGEADVLADVVDRFIITDQGNQKVRNEPGYDEVAATLGQKLVHLEQGNLGGSGGFARGMYEATSDDRSRYVMLLDDDVDVHPESILRAVKFGDFARRPTIVGGHMFNLYEKSVIHSFGERVNEYRFMWGSVDGVREAHDFAGSNLRTTPWMHRRVDVDYNGWWMCLIPTQIIREIGLALPVFIKWDDAEYGLRAKRAGYDTVSLPGVAVWHMPWTEKDDTIDWQAYYHARNRWLAALLYSPYAKGGNLPRESVLTDLRHLVSMQYSAAELRAMALEDLLGGPEHLHRTIGSRLPQVRKVRGSFSDAQVKKDLADFPPVKRVKPLHHGLEPRPPRGPITRAARLLAGAVHQMLPTRAAEAEYPEARVPALDLQWWRMATLDSALVSSADGTGASWYKRDDGTFKRMMGRSTRLHQRLHRDWDALARQYRDALPYYTSREAWAATFAASEPEPAAPRKDRS</sequence>
<gene>
    <name evidence="8" type="ORF">BKD30_03965</name>
</gene>
<keyword evidence="9" id="KW-1185">Reference proteome</keyword>
<dbReference type="PANTHER" id="PTHR43179:SF12">
    <property type="entry name" value="GALACTOFURANOSYLTRANSFERASE GLFT2"/>
    <property type="match status" value="1"/>
</dbReference>
<feature type="region of interest" description="Disordered" evidence="5">
    <location>
        <begin position="41"/>
        <end position="62"/>
    </location>
</feature>
<evidence type="ECO:0000256" key="2">
    <source>
        <dbReference type="ARBA" id="ARBA00006739"/>
    </source>
</evidence>
<keyword evidence="4 8" id="KW-0808">Transferase</keyword>
<dbReference type="STRING" id="554083.BKD30_03965"/>
<dbReference type="InterPro" id="IPR040492">
    <property type="entry name" value="GlfT2_N"/>
</dbReference>
<dbReference type="InterPro" id="IPR029044">
    <property type="entry name" value="Nucleotide-diphossugar_trans"/>
</dbReference>
<protein>
    <submittedName>
        <fullName evidence="8">Glycosyl transferase</fullName>
    </submittedName>
</protein>
<keyword evidence="3" id="KW-0328">Glycosyltransferase</keyword>
<evidence type="ECO:0000256" key="5">
    <source>
        <dbReference type="SAM" id="MobiDB-lite"/>
    </source>
</evidence>
<dbReference type="AlphaFoldDB" id="A0A1R1LHT0"/>
<dbReference type="Pfam" id="PF13641">
    <property type="entry name" value="Glyco_tranf_2_3"/>
    <property type="match status" value="1"/>
</dbReference>
<dbReference type="InterPro" id="IPR045699">
    <property type="entry name" value="GlfT2_C"/>
</dbReference>
<dbReference type="Pfam" id="PF17994">
    <property type="entry name" value="Glft2_N"/>
    <property type="match status" value="1"/>
</dbReference>
<dbReference type="EMBL" id="MRDE01000017">
    <property type="protein sequence ID" value="OMH27098.1"/>
    <property type="molecule type" value="Genomic_DNA"/>
</dbReference>
<organism evidence="8 9">
    <name type="scientific">Tersicoccus phoenicis</name>
    <dbReference type="NCBI Taxonomy" id="554083"/>
    <lineage>
        <taxon>Bacteria</taxon>
        <taxon>Bacillati</taxon>
        <taxon>Actinomycetota</taxon>
        <taxon>Actinomycetes</taxon>
        <taxon>Micrococcales</taxon>
        <taxon>Micrococcaceae</taxon>
        <taxon>Tersicoccus</taxon>
    </lineage>
</organism>
<evidence type="ECO:0000259" key="6">
    <source>
        <dbReference type="Pfam" id="PF17994"/>
    </source>
</evidence>
<comment type="caution">
    <text evidence="8">The sequence shown here is derived from an EMBL/GenBank/DDBJ whole genome shotgun (WGS) entry which is preliminary data.</text>
</comment>
<comment type="pathway">
    <text evidence="1">Cell wall biogenesis; cell wall polysaccharide biosynthesis.</text>
</comment>
<dbReference type="GO" id="GO:0016757">
    <property type="term" value="F:glycosyltransferase activity"/>
    <property type="evidence" value="ECO:0007669"/>
    <property type="project" value="UniProtKB-KW"/>
</dbReference>
<dbReference type="PANTHER" id="PTHR43179">
    <property type="entry name" value="RHAMNOSYLTRANSFERASE WBBL"/>
    <property type="match status" value="1"/>
</dbReference>
<evidence type="ECO:0000313" key="9">
    <source>
        <dbReference type="Proteomes" id="UP000187085"/>
    </source>
</evidence>
<evidence type="ECO:0000256" key="4">
    <source>
        <dbReference type="ARBA" id="ARBA00022679"/>
    </source>
</evidence>
<dbReference type="Pfam" id="PF19320">
    <property type="entry name" value="GlfT2_domain3"/>
    <property type="match status" value="1"/>
</dbReference>